<dbReference type="PANTHER" id="PTHR43476">
    <property type="entry name" value="3-(3-HYDROXY-PHENYL)PROPIONATE/3-HYDROXYCINNAMIC ACID HYDROXYLASE"/>
    <property type="match status" value="1"/>
</dbReference>
<dbReference type="Pfam" id="PF01494">
    <property type="entry name" value="FAD_binding_3"/>
    <property type="match status" value="1"/>
</dbReference>
<dbReference type="GO" id="GO:0071949">
    <property type="term" value="F:FAD binding"/>
    <property type="evidence" value="ECO:0007669"/>
    <property type="project" value="InterPro"/>
</dbReference>
<dbReference type="PRINTS" id="PR00420">
    <property type="entry name" value="RNGMNOXGNASE"/>
</dbReference>
<dbReference type="EMBL" id="JAGQFT020000008">
    <property type="protein sequence ID" value="MBS7457968.1"/>
    <property type="molecule type" value="Genomic_DNA"/>
</dbReference>
<accession>A0A8J7VTP0</accession>
<evidence type="ECO:0000313" key="4">
    <source>
        <dbReference type="EMBL" id="MBS7457968.1"/>
    </source>
</evidence>
<feature type="domain" description="FAD-binding" evidence="2">
    <location>
        <begin position="16"/>
        <end position="357"/>
    </location>
</feature>
<reference evidence="4 5" key="1">
    <citation type="journal article" date="2021" name="Microbiol. Resour. Announc.">
        <title>Draft Genome Sequence of Coralloluteibacterium stylophorae LMG 29479T.</title>
        <authorList>
            <person name="Karlyshev A.V."/>
            <person name="Kudryashova E.B."/>
            <person name="Ariskina E.V."/>
            <person name="Conroy A.P."/>
            <person name="Abidueva E.Y."/>
        </authorList>
    </citation>
    <scope>NUCLEOTIDE SEQUENCE [LARGE SCALE GENOMIC DNA]</scope>
    <source>
        <strain evidence="4 5">LMG 29479</strain>
    </source>
</reference>
<dbReference type="PANTHER" id="PTHR43476:SF5">
    <property type="entry name" value="FAD-DEPENDENT MONOOXYGENASE"/>
    <property type="match status" value="1"/>
</dbReference>
<evidence type="ECO:0000313" key="5">
    <source>
        <dbReference type="Proteomes" id="UP000675747"/>
    </source>
</evidence>
<reference evidence="3" key="2">
    <citation type="submission" date="2021-04" db="EMBL/GenBank/DDBJ databases">
        <authorList>
            <person name="Karlyshev A.V."/>
        </authorList>
    </citation>
    <scope>NUCLEOTIDE SEQUENCE</scope>
    <source>
        <strain evidence="3">LMG 29479</strain>
    </source>
</reference>
<evidence type="ECO:0000313" key="3">
    <source>
        <dbReference type="EMBL" id="MBR0561704.1"/>
    </source>
</evidence>
<evidence type="ECO:0000259" key="2">
    <source>
        <dbReference type="Pfam" id="PF01494"/>
    </source>
</evidence>
<name>A0A8J7VTP0_9GAMM</name>
<dbReference type="Gene3D" id="3.50.50.60">
    <property type="entry name" value="FAD/NAD(P)-binding domain"/>
    <property type="match status" value="2"/>
</dbReference>
<protein>
    <submittedName>
        <fullName evidence="3">FAD-dependent oxidoreductase</fullName>
    </submittedName>
</protein>
<dbReference type="InterPro" id="IPR036188">
    <property type="entry name" value="FAD/NAD-bd_sf"/>
</dbReference>
<keyword evidence="5" id="KW-1185">Reference proteome</keyword>
<evidence type="ECO:0000256" key="1">
    <source>
        <dbReference type="ARBA" id="ARBA00023002"/>
    </source>
</evidence>
<keyword evidence="1" id="KW-0560">Oxidoreductase</keyword>
<dbReference type="InterPro" id="IPR050631">
    <property type="entry name" value="PheA/TfdB_FAD_monoxygenase"/>
</dbReference>
<dbReference type="RefSeq" id="WP_211925671.1">
    <property type="nucleotide sequence ID" value="NZ_JAGQFT020000008.1"/>
</dbReference>
<proteinExistence type="predicted"/>
<gene>
    <name evidence="4" type="ORF">KB893_012590</name>
    <name evidence="3" type="ORF">KB893_04100</name>
</gene>
<dbReference type="GO" id="GO:0016491">
    <property type="term" value="F:oxidoreductase activity"/>
    <property type="evidence" value="ECO:0007669"/>
    <property type="project" value="UniProtKB-KW"/>
</dbReference>
<dbReference type="AlphaFoldDB" id="A0A8J7VTP0"/>
<dbReference type="Proteomes" id="UP000675747">
    <property type="component" value="Unassembled WGS sequence"/>
</dbReference>
<dbReference type="SUPFAM" id="SSF51905">
    <property type="entry name" value="FAD/NAD(P)-binding domain"/>
    <property type="match status" value="1"/>
</dbReference>
<dbReference type="InterPro" id="IPR002938">
    <property type="entry name" value="FAD-bd"/>
</dbReference>
<organism evidence="3">
    <name type="scientific">Coralloluteibacterium stylophorae</name>
    <dbReference type="NCBI Taxonomy" id="1776034"/>
    <lineage>
        <taxon>Bacteria</taxon>
        <taxon>Pseudomonadati</taxon>
        <taxon>Pseudomonadota</taxon>
        <taxon>Gammaproteobacteria</taxon>
        <taxon>Lysobacterales</taxon>
        <taxon>Lysobacteraceae</taxon>
        <taxon>Coralloluteibacterium</taxon>
    </lineage>
</organism>
<comment type="caution">
    <text evidence="3">The sequence shown here is derived from an EMBL/GenBank/DDBJ whole genome shotgun (WGS) entry which is preliminary data.</text>
</comment>
<dbReference type="EMBL" id="JAGQFT010000018">
    <property type="protein sequence ID" value="MBR0561704.1"/>
    <property type="molecule type" value="Genomic_DNA"/>
</dbReference>
<sequence>MAASAGDAPPRRIRARCLIVGGGPAGMLLGLQLARGGVEVVVLEKHADFLRDFRGDTVHPSTLRLLDDLGLGDAFARLPQRRERALHVRFADRMLALADFGWLRPHPWLAFVPQWDLLDLLAGQARACPRFALRMATEATALCFDGDDPGGRVAGVLARDAQGSLRIEADLVVAADGRDSVLRAQSGLPLRELGAPMDVLWFRLPREARDPDCTHAVAGRGQFMVMIHRGDYWQVGLILPKDAAGAVAASPTELQARLHALAPDLDARVTALAAGGLHRLQVRVSRLRRWHRPGLLCIGDAAHAMSPIGGVGINLAFQDAAAAGNLLGPALCGAAPVPEALLARVQRRRMLPTRLIQRVQIELQRRVVARALAAGGPPPRAPRLARLASRLPVVRALPAWLFGLGPRPERIRFGAAGDSGR</sequence>